<dbReference type="VEuPathDB" id="VectorBase:GAUT006956"/>
<evidence type="ECO:0000313" key="1">
    <source>
        <dbReference type="EnsemblMetazoa" id="GAUT006956-PA"/>
    </source>
</evidence>
<evidence type="ECO:0000313" key="2">
    <source>
        <dbReference type="Proteomes" id="UP000078200"/>
    </source>
</evidence>
<reference evidence="1" key="1">
    <citation type="submission" date="2020-05" db="UniProtKB">
        <authorList>
            <consortium name="EnsemblMetazoa"/>
        </authorList>
    </citation>
    <scope>IDENTIFICATION</scope>
    <source>
        <strain evidence="1">TTRI</strain>
    </source>
</reference>
<proteinExistence type="predicted"/>
<dbReference type="AlphaFoldDB" id="A0A1A9UJK9"/>
<protein>
    <submittedName>
        <fullName evidence="1">Uncharacterized protein</fullName>
    </submittedName>
</protein>
<organism evidence="1 2">
    <name type="scientific">Glossina austeni</name>
    <name type="common">Savannah tsetse fly</name>
    <dbReference type="NCBI Taxonomy" id="7395"/>
    <lineage>
        <taxon>Eukaryota</taxon>
        <taxon>Metazoa</taxon>
        <taxon>Ecdysozoa</taxon>
        <taxon>Arthropoda</taxon>
        <taxon>Hexapoda</taxon>
        <taxon>Insecta</taxon>
        <taxon>Pterygota</taxon>
        <taxon>Neoptera</taxon>
        <taxon>Endopterygota</taxon>
        <taxon>Diptera</taxon>
        <taxon>Brachycera</taxon>
        <taxon>Muscomorpha</taxon>
        <taxon>Hippoboscoidea</taxon>
        <taxon>Glossinidae</taxon>
        <taxon>Glossina</taxon>
    </lineage>
</organism>
<dbReference type="EnsemblMetazoa" id="GAUT006956-RA">
    <property type="protein sequence ID" value="GAUT006956-PA"/>
    <property type="gene ID" value="GAUT006956"/>
</dbReference>
<keyword evidence="2" id="KW-1185">Reference proteome</keyword>
<dbReference type="Proteomes" id="UP000078200">
    <property type="component" value="Unassembled WGS sequence"/>
</dbReference>
<accession>A0A1A9UJK9</accession>
<name>A0A1A9UJK9_GLOAU</name>
<sequence length="151" mass="18043">KKKKKKKKTFYLFIFFFFVFVAEKTEIFGRNRRKTLIVPTNTRNTLYSNDTGISCSVDHQPYSDVYYELFGDSVTTTFIPLFVIPGGNFFNKKENSFLSLNYFFGFYIKKEPRKKKINKKNTATATCENNFSFVFFSTHKKRKKLFFFFFN</sequence>